<keyword evidence="8" id="KW-0408">Iron</keyword>
<proteinExistence type="evidence at transcript level"/>
<dbReference type="InterPro" id="IPR002893">
    <property type="entry name" value="Znf_MYND"/>
</dbReference>
<dbReference type="PANTHER" id="PTHR12907:SF26">
    <property type="entry name" value="HIF PROLYL HYDROXYLASE, ISOFORM C"/>
    <property type="match status" value="1"/>
</dbReference>
<dbReference type="EC" id="1.14.11.29" evidence="9"/>
<dbReference type="OMA" id="NMYSAGL"/>
<keyword evidence="6" id="KW-0223">Dioxygenase</keyword>
<dbReference type="PROSITE" id="PS01360">
    <property type="entry name" value="ZF_MYND_1"/>
    <property type="match status" value="1"/>
</dbReference>
<keyword evidence="5" id="KW-0847">Vitamin C</keyword>
<feature type="domain" description="MYND-type" evidence="12">
    <location>
        <begin position="15"/>
        <end position="51"/>
    </location>
</feature>
<evidence type="ECO:0000256" key="11">
    <source>
        <dbReference type="PROSITE-ProRule" id="PRU00134"/>
    </source>
</evidence>
<dbReference type="GO" id="GO:0160082">
    <property type="term" value="F:hypoxia-inducible factor-proline dioxygenase activity"/>
    <property type="evidence" value="ECO:0007669"/>
    <property type="project" value="UniProtKB-EC"/>
</dbReference>
<evidence type="ECO:0000256" key="5">
    <source>
        <dbReference type="ARBA" id="ARBA00022896"/>
    </source>
</evidence>
<dbReference type="Pfam" id="PF01753">
    <property type="entry name" value="zf-MYND"/>
    <property type="match status" value="1"/>
</dbReference>
<accession>A0A2L2YL57</accession>
<dbReference type="GO" id="GO:0071456">
    <property type="term" value="P:cellular response to hypoxia"/>
    <property type="evidence" value="ECO:0007669"/>
    <property type="project" value="TreeGrafter"/>
</dbReference>
<dbReference type="GO" id="GO:0031418">
    <property type="term" value="F:L-ascorbic acid binding"/>
    <property type="evidence" value="ECO:0007669"/>
    <property type="project" value="UniProtKB-KW"/>
</dbReference>
<dbReference type="SMART" id="SM00702">
    <property type="entry name" value="P4Hc"/>
    <property type="match status" value="1"/>
</dbReference>
<name>A0A2L2YL57_PARTP</name>
<dbReference type="InterPro" id="IPR005123">
    <property type="entry name" value="Oxoglu/Fe-dep_dioxygenase_dom"/>
</dbReference>
<dbReference type="PROSITE" id="PS51471">
    <property type="entry name" value="FE2OG_OXY"/>
    <property type="match status" value="1"/>
</dbReference>
<evidence type="ECO:0000256" key="7">
    <source>
        <dbReference type="ARBA" id="ARBA00023002"/>
    </source>
</evidence>
<evidence type="ECO:0000256" key="10">
    <source>
        <dbReference type="ARBA" id="ARBA00049134"/>
    </source>
</evidence>
<dbReference type="InterPro" id="IPR044862">
    <property type="entry name" value="Pro_4_hyd_alph_FE2OG_OXY"/>
</dbReference>
<evidence type="ECO:0000313" key="14">
    <source>
        <dbReference type="EMBL" id="LAA08853.1"/>
    </source>
</evidence>
<dbReference type="Pfam" id="PF13640">
    <property type="entry name" value="2OG-FeII_Oxy_3"/>
    <property type="match status" value="1"/>
</dbReference>
<comment type="catalytic activity">
    <reaction evidence="10">
        <text>L-prolyl-[hypoxia-inducible factor alpha subunit] + 2-oxoglutarate + O2 = trans-4-hydroxy-L-prolyl-[hypoxia-inducible factor alpha subunit] + succinate + CO2</text>
        <dbReference type="Rhea" id="RHEA:48400"/>
        <dbReference type="Rhea" id="RHEA-COMP:12093"/>
        <dbReference type="Rhea" id="RHEA-COMP:12094"/>
        <dbReference type="ChEBI" id="CHEBI:15379"/>
        <dbReference type="ChEBI" id="CHEBI:16526"/>
        <dbReference type="ChEBI" id="CHEBI:16810"/>
        <dbReference type="ChEBI" id="CHEBI:30031"/>
        <dbReference type="ChEBI" id="CHEBI:50342"/>
        <dbReference type="ChEBI" id="CHEBI:61965"/>
        <dbReference type="EC" id="1.14.11.29"/>
    </reaction>
</comment>
<dbReference type="EMBL" id="IAAA01031214">
    <property type="protein sequence ID" value="LAA08853.1"/>
    <property type="molecule type" value="mRNA"/>
</dbReference>
<dbReference type="Gene3D" id="6.10.140.2220">
    <property type="match status" value="1"/>
</dbReference>
<reference evidence="14" key="1">
    <citation type="journal article" date="2016" name="Mol. Ecol. Resour.">
        <title>Evaluation of the impact of RNA preservation methods of spiders for de novo transcriptome assembly.</title>
        <authorList>
            <person name="Kono N."/>
            <person name="Nakamura H."/>
            <person name="Ito Y."/>
            <person name="Tomita M."/>
            <person name="Arakawa K."/>
        </authorList>
    </citation>
    <scope>NUCLEOTIDE SEQUENCE</scope>
    <source>
        <tissue evidence="14">Whole body</tissue>
    </source>
</reference>
<evidence type="ECO:0000259" key="12">
    <source>
        <dbReference type="PROSITE" id="PS50865"/>
    </source>
</evidence>
<dbReference type="SUPFAM" id="SSF144232">
    <property type="entry name" value="HIT/MYND zinc finger-like"/>
    <property type="match status" value="1"/>
</dbReference>
<dbReference type="OrthoDB" id="76265at2759"/>
<dbReference type="Gene3D" id="2.60.120.620">
    <property type="entry name" value="q2cbj1_9rhob like domain"/>
    <property type="match status" value="1"/>
</dbReference>
<keyword evidence="7" id="KW-0560">Oxidoreductase</keyword>
<evidence type="ECO:0000256" key="8">
    <source>
        <dbReference type="ARBA" id="ARBA00023004"/>
    </source>
</evidence>
<dbReference type="InterPro" id="IPR006620">
    <property type="entry name" value="Pro_4_hyd_alph"/>
</dbReference>
<dbReference type="PANTHER" id="PTHR12907">
    <property type="entry name" value="EGL NINE HOMOLOG-RELATED"/>
    <property type="match status" value="1"/>
</dbReference>
<evidence type="ECO:0000256" key="1">
    <source>
        <dbReference type="ARBA" id="ARBA00001961"/>
    </source>
</evidence>
<dbReference type="PROSITE" id="PS50865">
    <property type="entry name" value="ZF_MYND_2"/>
    <property type="match status" value="1"/>
</dbReference>
<sequence length="425" mass="48323">MEIHQQMSRNPATFCNWCSGIGNSVCNRCKKAYYCCRDHQIKHWPTHKKECKQQNIPQATQISLNTPISTNQESSNFSAYGDWSQNTYENFNQVIVPENDYSASASNMVSSSDESLSFNSSSERDVFSSLSSDLFNSENSFWDVINTGDAQNLSDLRTDLEKERAIAKISEALQTGAPTPTISELNDSWLKDAHDFNQSESMPLKAICSNVISDMNKYGICVLDKFMGDKLGNRILSEVKHLYAQGIFEKGELINKNTVLVKENIRRDVTAWVAGTEPGCAAIYSLMQKLDLAITTCNKMPNNGVISNYKLHRRTKAMIACYPGNGTFYKKHVDNPLKDGRCVTCIYYLNQNWDVKKHGGLLRLYPTAYNDQVSVIEPIFDRMIFFWSDRRNPHEVLPAFATRFAITVWYFDADERSLFLNRGIL</sequence>
<evidence type="ECO:0000259" key="13">
    <source>
        <dbReference type="PROSITE" id="PS51471"/>
    </source>
</evidence>
<dbReference type="GO" id="GO:0008270">
    <property type="term" value="F:zinc ion binding"/>
    <property type="evidence" value="ECO:0007669"/>
    <property type="project" value="UniProtKB-KW"/>
</dbReference>
<organism evidence="14">
    <name type="scientific">Parasteatoda tepidariorum</name>
    <name type="common">Common house spider</name>
    <name type="synonym">Achaearanea tepidariorum</name>
    <dbReference type="NCBI Taxonomy" id="114398"/>
    <lineage>
        <taxon>Eukaryota</taxon>
        <taxon>Metazoa</taxon>
        <taxon>Ecdysozoa</taxon>
        <taxon>Arthropoda</taxon>
        <taxon>Chelicerata</taxon>
        <taxon>Arachnida</taxon>
        <taxon>Araneae</taxon>
        <taxon>Araneomorphae</taxon>
        <taxon>Entelegynae</taxon>
        <taxon>Araneoidea</taxon>
        <taxon>Theridiidae</taxon>
        <taxon>Parasteatoda</taxon>
    </lineage>
</organism>
<comment type="cofactor">
    <cofactor evidence="1">
        <name>L-ascorbate</name>
        <dbReference type="ChEBI" id="CHEBI:38290"/>
    </cofactor>
</comment>
<evidence type="ECO:0000256" key="4">
    <source>
        <dbReference type="ARBA" id="ARBA00022833"/>
    </source>
</evidence>
<dbReference type="AlphaFoldDB" id="A0A2L2YL57"/>
<evidence type="ECO:0000256" key="9">
    <source>
        <dbReference type="ARBA" id="ARBA00039004"/>
    </source>
</evidence>
<keyword evidence="4" id="KW-0862">Zinc</keyword>
<evidence type="ECO:0000256" key="3">
    <source>
        <dbReference type="ARBA" id="ARBA00022771"/>
    </source>
</evidence>
<evidence type="ECO:0000256" key="6">
    <source>
        <dbReference type="ARBA" id="ARBA00022964"/>
    </source>
</evidence>
<dbReference type="RefSeq" id="XP_015924004.2">
    <property type="nucleotide sequence ID" value="XM_016068518.3"/>
</dbReference>
<feature type="domain" description="Fe2OG dioxygenase" evidence="13">
    <location>
        <begin position="313"/>
        <end position="412"/>
    </location>
</feature>
<dbReference type="KEGG" id="ptep:107452195"/>
<protein>
    <recommendedName>
        <fullName evidence="9">hypoxia-inducible factor-proline dioxygenase</fullName>
        <ecNumber evidence="9">1.14.11.29</ecNumber>
    </recommendedName>
</protein>
<evidence type="ECO:0000256" key="2">
    <source>
        <dbReference type="ARBA" id="ARBA00022723"/>
    </source>
</evidence>
<keyword evidence="3 11" id="KW-0863">Zinc-finger</keyword>
<dbReference type="InterPro" id="IPR051559">
    <property type="entry name" value="HIF_prolyl_hydroxylases"/>
</dbReference>
<dbReference type="GeneID" id="107452195"/>
<dbReference type="GO" id="GO:0008198">
    <property type="term" value="F:ferrous iron binding"/>
    <property type="evidence" value="ECO:0007669"/>
    <property type="project" value="TreeGrafter"/>
</dbReference>
<keyword evidence="2" id="KW-0479">Metal-binding</keyword>